<dbReference type="Proteomes" id="UP000826234">
    <property type="component" value="Unassembled WGS sequence"/>
</dbReference>
<feature type="domain" description="Galactose-1-phosphate uridyl transferase N-terminal" evidence="5">
    <location>
        <begin position="60"/>
        <end position="145"/>
    </location>
</feature>
<reference evidence="6 7" key="1">
    <citation type="journal article" date="2022" name="Gigascience">
        <title>A chromosome-level genome assembly and annotation of the desert horned lizard, Phrynosoma platyrhinos, provides insight into chromosomal rearrangements among reptiles.</title>
        <authorList>
            <person name="Koochekian N."/>
            <person name="Ascanio A."/>
            <person name="Farleigh K."/>
            <person name="Card D.C."/>
            <person name="Schield D.R."/>
            <person name="Castoe T.A."/>
            <person name="Jezkova T."/>
        </authorList>
    </citation>
    <scope>NUCLEOTIDE SEQUENCE [LARGE SCALE GENOMIC DNA]</scope>
    <source>
        <strain evidence="6">NK-2021</strain>
    </source>
</reference>
<evidence type="ECO:0000313" key="7">
    <source>
        <dbReference type="Proteomes" id="UP000826234"/>
    </source>
</evidence>
<feature type="non-terminal residue" evidence="6">
    <location>
        <position position="148"/>
    </location>
</feature>
<dbReference type="Pfam" id="PF01087">
    <property type="entry name" value="GalP_UDP_transf"/>
    <property type="match status" value="1"/>
</dbReference>
<dbReference type="EMBL" id="JAIPUX010000439">
    <property type="protein sequence ID" value="KAH0627765.1"/>
    <property type="molecule type" value="Genomic_DNA"/>
</dbReference>
<accession>A0ABQ7TDE3</accession>
<proteinExistence type="predicted"/>
<evidence type="ECO:0000256" key="2">
    <source>
        <dbReference type="ARBA" id="ARBA00022695"/>
    </source>
</evidence>
<sequence length="148" mass="16189">MNGQRRLAGSRCGLMSREEGSSSGQSLSPKGLGHVRSGVGGVRKVMAAAAAKKKAQSGAKFEASEHQHLRYSPLRHDWMLVSAHCMRCPWQGQVERPSQKDKASPHCQPANPLCLGATIVNREVNPNYESMFVFDNDFPPLHPDALEP</sequence>
<keyword evidence="3" id="KW-0119">Carbohydrate metabolism</keyword>
<feature type="region of interest" description="Disordered" evidence="4">
    <location>
        <begin position="1"/>
        <end position="36"/>
    </location>
</feature>
<dbReference type="SUPFAM" id="SSF54197">
    <property type="entry name" value="HIT-like"/>
    <property type="match status" value="1"/>
</dbReference>
<evidence type="ECO:0000256" key="4">
    <source>
        <dbReference type="SAM" id="MobiDB-lite"/>
    </source>
</evidence>
<organism evidence="6 7">
    <name type="scientific">Phrynosoma platyrhinos</name>
    <name type="common">Desert horned lizard</name>
    <dbReference type="NCBI Taxonomy" id="52577"/>
    <lineage>
        <taxon>Eukaryota</taxon>
        <taxon>Metazoa</taxon>
        <taxon>Chordata</taxon>
        <taxon>Craniata</taxon>
        <taxon>Vertebrata</taxon>
        <taxon>Euteleostomi</taxon>
        <taxon>Lepidosauria</taxon>
        <taxon>Squamata</taxon>
        <taxon>Bifurcata</taxon>
        <taxon>Unidentata</taxon>
        <taxon>Episquamata</taxon>
        <taxon>Toxicofera</taxon>
        <taxon>Iguania</taxon>
        <taxon>Phrynosomatidae</taxon>
        <taxon>Phrynosomatinae</taxon>
        <taxon>Phrynosoma</taxon>
    </lineage>
</organism>
<comment type="caution">
    <text evidence="6">The sequence shown here is derived from an EMBL/GenBank/DDBJ whole genome shotgun (WGS) entry which is preliminary data.</text>
</comment>
<dbReference type="Gene3D" id="3.30.428.10">
    <property type="entry name" value="HIT-like"/>
    <property type="match status" value="1"/>
</dbReference>
<dbReference type="InterPro" id="IPR001937">
    <property type="entry name" value="GalP_UDPtransf1"/>
</dbReference>
<evidence type="ECO:0000256" key="1">
    <source>
        <dbReference type="ARBA" id="ARBA00022679"/>
    </source>
</evidence>
<evidence type="ECO:0000259" key="5">
    <source>
        <dbReference type="Pfam" id="PF01087"/>
    </source>
</evidence>
<evidence type="ECO:0000313" key="6">
    <source>
        <dbReference type="EMBL" id="KAH0627765.1"/>
    </source>
</evidence>
<keyword evidence="2" id="KW-0548">Nucleotidyltransferase</keyword>
<dbReference type="InterPro" id="IPR036265">
    <property type="entry name" value="HIT-like_sf"/>
</dbReference>
<dbReference type="PANTHER" id="PTHR11943">
    <property type="entry name" value="GALACTOSE-1-PHOSPHATE URIDYLYLTRANSFERASE"/>
    <property type="match status" value="1"/>
</dbReference>
<keyword evidence="7" id="KW-1185">Reference proteome</keyword>
<evidence type="ECO:0000256" key="3">
    <source>
        <dbReference type="ARBA" id="ARBA00023277"/>
    </source>
</evidence>
<name>A0ABQ7TDE3_PHRPL</name>
<dbReference type="InterPro" id="IPR005849">
    <property type="entry name" value="GalP_Utransf_N"/>
</dbReference>
<keyword evidence="1" id="KW-0808">Transferase</keyword>
<protein>
    <recommendedName>
        <fullName evidence="5">Galactose-1-phosphate uridyl transferase N-terminal domain-containing protein</fullName>
    </recommendedName>
</protein>
<dbReference type="PANTHER" id="PTHR11943:SF1">
    <property type="entry name" value="GALACTOSE-1-PHOSPHATE URIDYLYLTRANSFERASE"/>
    <property type="match status" value="1"/>
</dbReference>
<gene>
    <name evidence="6" type="ORF">JD844_008077</name>
</gene>